<comment type="subunit">
    <text evidence="1">Homodimer.</text>
</comment>
<dbReference type="PANTHER" id="PTHR43707">
    <property type="entry name" value="HISTIDYL-TRNA SYNTHETASE"/>
    <property type="match status" value="1"/>
</dbReference>
<evidence type="ECO:0000256" key="2">
    <source>
        <dbReference type="ARBA" id="ARBA00017399"/>
    </source>
</evidence>
<dbReference type="GO" id="GO:0006427">
    <property type="term" value="P:histidyl-tRNA aminoacylation"/>
    <property type="evidence" value="ECO:0007669"/>
    <property type="project" value="TreeGrafter"/>
</dbReference>
<evidence type="ECO:0000313" key="5">
    <source>
        <dbReference type="EMBL" id="PNU06520.1"/>
    </source>
</evidence>
<comment type="caution">
    <text evidence="5">The sequence shown here is derived from an EMBL/GenBank/DDBJ whole genome shotgun (WGS) entry which is preliminary data.</text>
</comment>
<name>A0A2K2G662_9SPHN</name>
<dbReference type="GO" id="GO:0004821">
    <property type="term" value="F:histidine-tRNA ligase activity"/>
    <property type="evidence" value="ECO:0007669"/>
    <property type="project" value="TreeGrafter"/>
</dbReference>
<dbReference type="Proteomes" id="UP000236327">
    <property type="component" value="Unassembled WGS sequence"/>
</dbReference>
<feature type="binding site" evidence="3">
    <location>
        <position position="131"/>
    </location>
    <ligand>
        <name>L-histidine</name>
        <dbReference type="ChEBI" id="CHEBI:57595"/>
    </ligand>
</feature>
<dbReference type="RefSeq" id="WP_103094466.1">
    <property type="nucleotide sequence ID" value="NZ_LYMM01000002.1"/>
</dbReference>
<dbReference type="InterPro" id="IPR004516">
    <property type="entry name" value="HisRS/HisZ"/>
</dbReference>
<dbReference type="AlphaFoldDB" id="A0A2K2G662"/>
<keyword evidence="5" id="KW-0328">Glycosyltransferase</keyword>
<evidence type="ECO:0000256" key="3">
    <source>
        <dbReference type="PIRSR" id="PIRSR001549-1"/>
    </source>
</evidence>
<dbReference type="PANTHER" id="PTHR43707:SF1">
    <property type="entry name" value="HISTIDINE--TRNA LIGASE, MITOCHONDRIAL-RELATED"/>
    <property type="match status" value="1"/>
</dbReference>
<feature type="domain" description="Aminoacyl-transfer RNA synthetases class-II family profile" evidence="4">
    <location>
        <begin position="25"/>
        <end position="334"/>
    </location>
</feature>
<dbReference type="OrthoDB" id="9769617at2"/>
<evidence type="ECO:0000256" key="1">
    <source>
        <dbReference type="ARBA" id="ARBA00011738"/>
    </source>
</evidence>
<feature type="binding site" evidence="3">
    <location>
        <begin position="83"/>
        <end position="85"/>
    </location>
    <ligand>
        <name>L-histidine</name>
        <dbReference type="ChEBI" id="CHEBI:57595"/>
    </ligand>
</feature>
<feature type="binding site" evidence="3">
    <location>
        <position position="127"/>
    </location>
    <ligand>
        <name>L-histidine</name>
        <dbReference type="ChEBI" id="CHEBI:57595"/>
    </ligand>
</feature>
<dbReference type="Gene3D" id="3.30.930.10">
    <property type="entry name" value="Bira Bifunctional Protein, Domain 2"/>
    <property type="match status" value="1"/>
</dbReference>
<dbReference type="GO" id="GO:0005737">
    <property type="term" value="C:cytoplasm"/>
    <property type="evidence" value="ECO:0007669"/>
    <property type="project" value="InterPro"/>
</dbReference>
<dbReference type="SUPFAM" id="SSF55681">
    <property type="entry name" value="Class II aaRS and biotin synthetases"/>
    <property type="match status" value="1"/>
</dbReference>
<keyword evidence="6" id="KW-1185">Reference proteome</keyword>
<keyword evidence="5" id="KW-0808">Transferase</keyword>
<protein>
    <recommendedName>
        <fullName evidence="2">Histidine--tRNA ligase</fullName>
    </recommendedName>
</protein>
<dbReference type="EMBL" id="LYMM01000002">
    <property type="protein sequence ID" value="PNU06520.1"/>
    <property type="molecule type" value="Genomic_DNA"/>
</dbReference>
<evidence type="ECO:0000313" key="6">
    <source>
        <dbReference type="Proteomes" id="UP000236327"/>
    </source>
</evidence>
<accession>A0A2K2G662</accession>
<reference evidence="5 6" key="1">
    <citation type="submission" date="2016-05" db="EMBL/GenBank/DDBJ databases">
        <title>Complete genome sequence of Novosphingobium guangzhouense SA925(T).</title>
        <authorList>
            <person name="Sha S."/>
        </authorList>
    </citation>
    <scope>NUCLEOTIDE SEQUENCE [LARGE SCALE GENOMIC DNA]</scope>
    <source>
        <strain evidence="5 6">SA925</strain>
    </source>
</reference>
<dbReference type="InterPro" id="IPR041715">
    <property type="entry name" value="HisRS-like_core"/>
</dbReference>
<sequence>MQENDRDLLPEGLGDRLVQQAWASQTVRRAAHDVLASHGYARVETPVLEFEKALASRMAGVQVRRMFRFVDPVSMRMLALRSDITAQVARIAATGLAEAARPLRLSYSGQVVTIKGDGLDPARERLQLGAELVGADSTEAVAEIVELAIETLRAAGATGVSVDFTLPDLVDTLSAGALPLPAQNIEAVRQMLDAKDAGGLVDAGGGAYLPLLYAVGPFDSAIERLAAFDANGAQGGGVLSGRIAALKAIAARVGGKARLTLDPSERHGFEYQSWFGFTIYADGIPGSMGRGGTYAILGQTGRNPEPATGFSLYPDPLIEMVAAASGEERRLFLPLGHDRDVAARQRAIGWSTVAALSDADDARALGCTYRLENGEAVAL</sequence>
<dbReference type="Pfam" id="PF13393">
    <property type="entry name" value="tRNA-synt_His"/>
    <property type="match status" value="1"/>
</dbReference>
<dbReference type="InterPro" id="IPR006195">
    <property type="entry name" value="aa-tRNA-synth_II"/>
</dbReference>
<organism evidence="5 6">
    <name type="scientific">Novosphingobium guangzhouense</name>
    <dbReference type="NCBI Taxonomy" id="1850347"/>
    <lineage>
        <taxon>Bacteria</taxon>
        <taxon>Pseudomonadati</taxon>
        <taxon>Pseudomonadota</taxon>
        <taxon>Alphaproteobacteria</taxon>
        <taxon>Sphingomonadales</taxon>
        <taxon>Sphingomonadaceae</taxon>
        <taxon>Novosphingobium</taxon>
    </lineage>
</organism>
<dbReference type="PROSITE" id="PS50862">
    <property type="entry name" value="AA_TRNA_LIGASE_II"/>
    <property type="match status" value="1"/>
</dbReference>
<dbReference type="GO" id="GO:0016757">
    <property type="term" value="F:glycosyltransferase activity"/>
    <property type="evidence" value="ECO:0007669"/>
    <property type="project" value="UniProtKB-KW"/>
</dbReference>
<dbReference type="PIRSF" id="PIRSF001549">
    <property type="entry name" value="His-tRNA_synth"/>
    <property type="match status" value="1"/>
</dbReference>
<dbReference type="InterPro" id="IPR045864">
    <property type="entry name" value="aa-tRNA-synth_II/BPL/LPL"/>
</dbReference>
<gene>
    <name evidence="5" type="ORF">A8V01_02985</name>
</gene>
<evidence type="ECO:0000259" key="4">
    <source>
        <dbReference type="PROSITE" id="PS50862"/>
    </source>
</evidence>
<proteinExistence type="predicted"/>